<proteinExistence type="predicted"/>
<protein>
    <recommendedName>
        <fullName evidence="4">Type II secretion system protein GspG C-terminal domain-containing protein</fullName>
    </recommendedName>
</protein>
<reference evidence="2 3" key="1">
    <citation type="submission" date="2020-02" db="EMBL/GenBank/DDBJ databases">
        <title>Genome sequencing for Kineobactrum sp. M2.</title>
        <authorList>
            <person name="Park S.-J."/>
        </authorList>
    </citation>
    <scope>NUCLEOTIDE SEQUENCE [LARGE SCALE GENOMIC DNA]</scope>
    <source>
        <strain evidence="2 3">M2</strain>
    </source>
</reference>
<dbReference type="Proteomes" id="UP000477680">
    <property type="component" value="Chromosome"/>
</dbReference>
<dbReference type="SUPFAM" id="SSF54523">
    <property type="entry name" value="Pili subunits"/>
    <property type="match status" value="1"/>
</dbReference>
<keyword evidence="1" id="KW-1133">Transmembrane helix</keyword>
<organism evidence="2 3">
    <name type="scientific">Kineobactrum salinum</name>
    <dbReference type="NCBI Taxonomy" id="2708301"/>
    <lineage>
        <taxon>Bacteria</taxon>
        <taxon>Pseudomonadati</taxon>
        <taxon>Pseudomonadota</taxon>
        <taxon>Gammaproteobacteria</taxon>
        <taxon>Cellvibrionales</taxon>
        <taxon>Halieaceae</taxon>
        <taxon>Kineobactrum</taxon>
    </lineage>
</organism>
<evidence type="ECO:0000313" key="3">
    <source>
        <dbReference type="Proteomes" id="UP000477680"/>
    </source>
</evidence>
<evidence type="ECO:0000256" key="1">
    <source>
        <dbReference type="SAM" id="Phobius"/>
    </source>
</evidence>
<name>A0A6C0TY48_9GAMM</name>
<feature type="transmembrane region" description="Helical" evidence="1">
    <location>
        <begin position="6"/>
        <end position="25"/>
    </location>
</feature>
<evidence type="ECO:0008006" key="4">
    <source>
        <dbReference type="Google" id="ProtNLM"/>
    </source>
</evidence>
<dbReference type="EMBL" id="CP048711">
    <property type="protein sequence ID" value="QIB64762.1"/>
    <property type="molecule type" value="Genomic_DNA"/>
</dbReference>
<dbReference type="InterPro" id="IPR045584">
    <property type="entry name" value="Pilin-like"/>
</dbReference>
<dbReference type="AlphaFoldDB" id="A0A6C0TY48"/>
<accession>A0A6C0TY48</accession>
<keyword evidence="1" id="KW-0472">Membrane</keyword>
<evidence type="ECO:0000313" key="2">
    <source>
        <dbReference type="EMBL" id="QIB64762.1"/>
    </source>
</evidence>
<gene>
    <name evidence="2" type="ORF">G3T16_04540</name>
</gene>
<keyword evidence="3" id="KW-1185">Reference proteome</keyword>
<dbReference type="Gene3D" id="3.30.700.10">
    <property type="entry name" value="Glycoprotein, Type 4 Pilin"/>
    <property type="match status" value="1"/>
</dbReference>
<dbReference type="KEGG" id="kim:G3T16_04540"/>
<keyword evidence="1" id="KW-0812">Transmembrane</keyword>
<sequence length="134" mass="15314">MIKWISGAVVVFLIIISMGYLNYSYQENEAYRQMRANCELLQLSILLNHNFDKSGGYPDKQEWLKRNSSEIGKIRCGRSLSINNGSLMDPWGNPYRYHKVSDGSVVLYSVKMEDEALQLDGGELKMAGKNPRYP</sequence>
<dbReference type="RefSeq" id="WP_163494012.1">
    <property type="nucleotide sequence ID" value="NZ_CP048711.1"/>
</dbReference>